<reference evidence="4 5" key="1">
    <citation type="submission" date="2018-11" db="EMBL/GenBank/DDBJ databases">
        <title>Trebonia kvetii gen.nov., sp.nov., a novel acidophilic actinobacterium, and proposal of the new actinobacterial family Treboniaceae fam. nov.</title>
        <authorList>
            <person name="Rapoport D."/>
            <person name="Sagova-Mareckova M."/>
            <person name="Sedlacek I."/>
            <person name="Provaznik J."/>
            <person name="Kralova S."/>
            <person name="Pavlinic D."/>
            <person name="Benes V."/>
            <person name="Kopecky J."/>
        </authorList>
    </citation>
    <scope>NUCLEOTIDE SEQUENCE [LARGE SCALE GENOMIC DNA]</scope>
    <source>
        <strain evidence="4 5">15Tr583</strain>
    </source>
</reference>
<dbReference type="InterPro" id="IPR050288">
    <property type="entry name" value="Cellulose_deg_GH3"/>
</dbReference>
<proteinExistence type="inferred from homology"/>
<dbReference type="PANTHER" id="PTHR42715">
    <property type="entry name" value="BETA-GLUCOSIDASE"/>
    <property type="match status" value="1"/>
</dbReference>
<dbReference type="InterPro" id="IPR036881">
    <property type="entry name" value="Glyco_hydro_3_C_sf"/>
</dbReference>
<dbReference type="GO" id="GO:0004553">
    <property type="term" value="F:hydrolase activity, hydrolyzing O-glycosyl compounds"/>
    <property type="evidence" value="ECO:0007669"/>
    <property type="project" value="InterPro"/>
</dbReference>
<dbReference type="InterPro" id="IPR002772">
    <property type="entry name" value="Glyco_hydro_3_C"/>
</dbReference>
<comment type="caution">
    <text evidence="4">The sequence shown here is derived from an EMBL/GenBank/DDBJ whole genome shotgun (WGS) entry which is preliminary data.</text>
</comment>
<dbReference type="InterPro" id="IPR026891">
    <property type="entry name" value="Fn3-like"/>
</dbReference>
<gene>
    <name evidence="4" type="ORF">EAS64_26385</name>
</gene>
<evidence type="ECO:0000313" key="4">
    <source>
        <dbReference type="EMBL" id="TVZ02340.1"/>
    </source>
</evidence>
<evidence type="ECO:0000256" key="2">
    <source>
        <dbReference type="ARBA" id="ARBA00022801"/>
    </source>
</evidence>
<feature type="domain" description="Fibronectin type III-like" evidence="3">
    <location>
        <begin position="157"/>
        <end position="230"/>
    </location>
</feature>
<dbReference type="Pfam" id="PF01915">
    <property type="entry name" value="Glyco_hydro_3_C"/>
    <property type="match status" value="1"/>
</dbReference>
<organism evidence="4 5">
    <name type="scientific">Trebonia kvetii</name>
    <dbReference type="NCBI Taxonomy" id="2480626"/>
    <lineage>
        <taxon>Bacteria</taxon>
        <taxon>Bacillati</taxon>
        <taxon>Actinomycetota</taxon>
        <taxon>Actinomycetes</taxon>
        <taxon>Streptosporangiales</taxon>
        <taxon>Treboniaceae</taxon>
        <taxon>Trebonia</taxon>
    </lineage>
</organism>
<name>A0A6P2BTN3_9ACTN</name>
<dbReference type="Gene3D" id="2.60.40.10">
    <property type="entry name" value="Immunoglobulins"/>
    <property type="match status" value="1"/>
</dbReference>
<dbReference type="GO" id="GO:0005975">
    <property type="term" value="P:carbohydrate metabolic process"/>
    <property type="evidence" value="ECO:0007669"/>
    <property type="project" value="InterPro"/>
</dbReference>
<dbReference type="InterPro" id="IPR013783">
    <property type="entry name" value="Ig-like_fold"/>
</dbReference>
<keyword evidence="5" id="KW-1185">Reference proteome</keyword>
<accession>A0A6P2BTN3</accession>
<comment type="similarity">
    <text evidence="1">Belongs to the glycosyl hydrolase 3 family.</text>
</comment>
<dbReference type="EMBL" id="RPFW01000005">
    <property type="protein sequence ID" value="TVZ02340.1"/>
    <property type="molecule type" value="Genomic_DNA"/>
</dbReference>
<dbReference type="Proteomes" id="UP000460272">
    <property type="component" value="Unassembled WGS sequence"/>
</dbReference>
<keyword evidence="2" id="KW-0378">Hydrolase</keyword>
<protein>
    <recommendedName>
        <fullName evidence="3">Fibronectin type III-like domain-containing protein</fullName>
    </recommendedName>
</protein>
<evidence type="ECO:0000313" key="5">
    <source>
        <dbReference type="Proteomes" id="UP000460272"/>
    </source>
</evidence>
<dbReference type="AlphaFoldDB" id="A0A6P2BTN3"/>
<dbReference type="OrthoDB" id="9803863at2"/>
<dbReference type="Pfam" id="PF14310">
    <property type="entry name" value="Fn3-like"/>
    <property type="match status" value="1"/>
</dbReference>
<evidence type="ECO:0000256" key="1">
    <source>
        <dbReference type="ARBA" id="ARBA00005336"/>
    </source>
</evidence>
<dbReference type="InterPro" id="IPR036962">
    <property type="entry name" value="Glyco_hydro_3_N_sf"/>
</dbReference>
<dbReference type="SUPFAM" id="SSF52279">
    <property type="entry name" value="Beta-D-glucan exohydrolase, C-terminal domain"/>
    <property type="match status" value="1"/>
</dbReference>
<evidence type="ECO:0000259" key="3">
    <source>
        <dbReference type="SMART" id="SM01217"/>
    </source>
</evidence>
<dbReference type="Gene3D" id="3.40.50.1700">
    <property type="entry name" value="Glycoside hydrolase family 3 C-terminal domain"/>
    <property type="match status" value="1"/>
</dbReference>
<dbReference type="Gene3D" id="3.20.20.300">
    <property type="entry name" value="Glycoside hydrolase, family 3, N-terminal domain"/>
    <property type="match status" value="1"/>
</dbReference>
<dbReference type="SMART" id="SM01217">
    <property type="entry name" value="Fn3_like"/>
    <property type="match status" value="1"/>
</dbReference>
<dbReference type="PANTHER" id="PTHR42715:SF10">
    <property type="entry name" value="BETA-GLUCOSIDASE"/>
    <property type="match status" value="1"/>
</dbReference>
<sequence>MVLETGSAVLMPWLSQVKSVLEAWYPGVQQGPALAALLFGDADPSGHLPVTFPQSTADLPTAGSAAQNPGVFANGSTVRPAGDRTSIRQVDYTEGLESGHSWYDAQGIAPLFPFGYGLSYTTFTADHLQLTPTTVQDTKPIRVRFKLTNTGQRAGTQVEQVYLTLPASSGEPPKRLVGWARVTLDPGRSQNVEVVIDPTSADHPLSYYDSGSQSWVTPSGTYAVSLGSSVDNIDQTDTITVHPSGSANNGK</sequence>